<dbReference type="InterPro" id="IPR015421">
    <property type="entry name" value="PyrdxlP-dep_Trfase_major"/>
</dbReference>
<dbReference type="InterPro" id="IPR004838">
    <property type="entry name" value="NHTrfase_class1_PyrdxlP-BS"/>
</dbReference>
<dbReference type="Proteomes" id="UP000322976">
    <property type="component" value="Unassembled WGS sequence"/>
</dbReference>
<dbReference type="GO" id="GO:0030170">
    <property type="term" value="F:pyridoxal phosphate binding"/>
    <property type="evidence" value="ECO:0007669"/>
    <property type="project" value="InterPro"/>
</dbReference>
<evidence type="ECO:0000256" key="4">
    <source>
        <dbReference type="ARBA" id="ARBA00022679"/>
    </source>
</evidence>
<dbReference type="PROSITE" id="PS00105">
    <property type="entry name" value="AA_TRANSFER_CLASS_1"/>
    <property type="match status" value="1"/>
</dbReference>
<dbReference type="PANTHER" id="PTHR46383">
    <property type="entry name" value="ASPARTATE AMINOTRANSFERASE"/>
    <property type="match status" value="1"/>
</dbReference>
<sequence length="396" mass="44524">MDLSMRGKNVSPSSTLAMNTIANRLKAEGKKVINFGVGEPDFDTPQYIKEAAVHAMEIGLTKYTPVSGLLELRQAICNILKRDYNLEYKPDEILVSNGAKHAIYNVLQAMIDPGDEVIIPSPYWVSYPEMVKLCDGIPVIIPTDPKNDFKLTPKQLEKHITDRTKIFILNSPNNPSGTVYNLNELKAIAEVLVKHHICVISDEIYDRLIYDDEKHYSIATISEEMKELTFIINGVSKSYAMTGWRIGYVAGSKEAIKIMTNIQSHTTSNANSIAQYASMIALQGGRDEINSMVAEFDRRRKYMIKKLEEYGIDFVKPRGAFYVMMNISIYKGKQIDGELIDSSDKFAELLLKYNGVVTVAGSGFGNDDYIRLSYATSLDDIKIGLENINQFIRSLR</sequence>
<evidence type="ECO:0000256" key="3">
    <source>
        <dbReference type="ARBA" id="ARBA00022576"/>
    </source>
</evidence>
<dbReference type="CDD" id="cd00609">
    <property type="entry name" value="AAT_like"/>
    <property type="match status" value="1"/>
</dbReference>
<gene>
    <name evidence="8" type="ORF">FWJ32_11835</name>
</gene>
<dbReference type="GO" id="GO:0008483">
    <property type="term" value="F:transaminase activity"/>
    <property type="evidence" value="ECO:0007669"/>
    <property type="project" value="UniProtKB-KW"/>
</dbReference>
<dbReference type="PANTHER" id="PTHR46383:SF1">
    <property type="entry name" value="ASPARTATE AMINOTRANSFERASE"/>
    <property type="match status" value="1"/>
</dbReference>
<reference evidence="8 9" key="1">
    <citation type="submission" date="2019-08" db="EMBL/GenBank/DDBJ databases">
        <title>Calorimonas adulescens gen. nov., sp. nov., an anaerobic thermophilic bacterium from Sakhalin hot spring.</title>
        <authorList>
            <person name="Khomyakova M.A."/>
            <person name="Merkel A.Y."/>
            <person name="Novikov A."/>
            <person name="Bonch-Osmolovskaya E.A."/>
            <person name="Slobodkin A.I."/>
        </authorList>
    </citation>
    <scope>NUCLEOTIDE SEQUENCE [LARGE SCALE GENOMIC DNA]</scope>
    <source>
        <strain evidence="8 9">A05MB</strain>
    </source>
</reference>
<evidence type="ECO:0000313" key="9">
    <source>
        <dbReference type="Proteomes" id="UP000322976"/>
    </source>
</evidence>
<keyword evidence="9" id="KW-1185">Reference proteome</keyword>
<evidence type="ECO:0000256" key="5">
    <source>
        <dbReference type="ARBA" id="ARBA00022898"/>
    </source>
</evidence>
<dbReference type="InterPro" id="IPR015422">
    <property type="entry name" value="PyrdxlP-dep_Trfase_small"/>
</dbReference>
<dbReference type="InterPro" id="IPR004839">
    <property type="entry name" value="Aminotransferase_I/II_large"/>
</dbReference>
<dbReference type="Gene3D" id="3.40.640.10">
    <property type="entry name" value="Type I PLP-dependent aspartate aminotransferase-like (Major domain)"/>
    <property type="match status" value="1"/>
</dbReference>
<feature type="domain" description="Aminotransferase class I/classII large" evidence="7">
    <location>
        <begin position="30"/>
        <end position="387"/>
    </location>
</feature>
<evidence type="ECO:0000256" key="2">
    <source>
        <dbReference type="ARBA" id="ARBA00007441"/>
    </source>
</evidence>
<evidence type="ECO:0000256" key="1">
    <source>
        <dbReference type="ARBA" id="ARBA00001933"/>
    </source>
</evidence>
<proteinExistence type="inferred from homology"/>
<organism evidence="8 9">
    <name type="scientific">Calorimonas adulescens</name>
    <dbReference type="NCBI Taxonomy" id="2606906"/>
    <lineage>
        <taxon>Bacteria</taxon>
        <taxon>Bacillati</taxon>
        <taxon>Bacillota</taxon>
        <taxon>Clostridia</taxon>
        <taxon>Thermoanaerobacterales</taxon>
        <taxon>Thermoanaerobacteraceae</taxon>
        <taxon>Calorimonas</taxon>
    </lineage>
</organism>
<evidence type="ECO:0000256" key="6">
    <source>
        <dbReference type="RuleBase" id="RU000481"/>
    </source>
</evidence>
<comment type="cofactor">
    <cofactor evidence="1 6">
        <name>pyridoxal 5'-phosphate</name>
        <dbReference type="ChEBI" id="CHEBI:597326"/>
    </cofactor>
</comment>
<dbReference type="Pfam" id="PF00155">
    <property type="entry name" value="Aminotran_1_2"/>
    <property type="match status" value="1"/>
</dbReference>
<evidence type="ECO:0000313" key="8">
    <source>
        <dbReference type="EMBL" id="TZE80791.1"/>
    </source>
</evidence>
<keyword evidence="5" id="KW-0663">Pyridoxal phosphate</keyword>
<accession>A0A5D8Q8F8</accession>
<dbReference type="InterPro" id="IPR015424">
    <property type="entry name" value="PyrdxlP-dep_Trfase"/>
</dbReference>
<dbReference type="RefSeq" id="WP_149546171.1">
    <property type="nucleotide sequence ID" value="NZ_VTPS01000023.1"/>
</dbReference>
<comment type="similarity">
    <text evidence="2 6">Belongs to the class-I pyridoxal-phosphate-dependent aminotransferase family.</text>
</comment>
<keyword evidence="3 6" id="KW-0032">Aminotransferase</keyword>
<protein>
    <recommendedName>
        <fullName evidence="6">Aminotransferase</fullName>
        <ecNumber evidence="6">2.6.1.-</ecNumber>
    </recommendedName>
</protein>
<dbReference type="EMBL" id="VTPS01000023">
    <property type="protein sequence ID" value="TZE80791.1"/>
    <property type="molecule type" value="Genomic_DNA"/>
</dbReference>
<dbReference type="PRINTS" id="PR00753">
    <property type="entry name" value="ACCSYNTHASE"/>
</dbReference>
<dbReference type="InterPro" id="IPR050596">
    <property type="entry name" value="AspAT/PAT-like"/>
</dbReference>
<dbReference type="GO" id="GO:0006520">
    <property type="term" value="P:amino acid metabolic process"/>
    <property type="evidence" value="ECO:0007669"/>
    <property type="project" value="InterPro"/>
</dbReference>
<dbReference type="Gene3D" id="3.90.1150.10">
    <property type="entry name" value="Aspartate Aminotransferase, domain 1"/>
    <property type="match status" value="1"/>
</dbReference>
<name>A0A5D8Q8F8_9THEO</name>
<dbReference type="SUPFAM" id="SSF53383">
    <property type="entry name" value="PLP-dependent transferases"/>
    <property type="match status" value="1"/>
</dbReference>
<keyword evidence="4 6" id="KW-0808">Transferase</keyword>
<evidence type="ECO:0000259" key="7">
    <source>
        <dbReference type="Pfam" id="PF00155"/>
    </source>
</evidence>
<dbReference type="EC" id="2.6.1.-" evidence="6"/>
<dbReference type="AlphaFoldDB" id="A0A5D8Q8F8"/>
<dbReference type="FunFam" id="3.40.640.10:FF:000033">
    <property type="entry name" value="Aspartate aminotransferase"/>
    <property type="match status" value="1"/>
</dbReference>
<comment type="caution">
    <text evidence="8">The sequence shown here is derived from an EMBL/GenBank/DDBJ whole genome shotgun (WGS) entry which is preliminary data.</text>
</comment>